<keyword evidence="2" id="KW-0812">Transmembrane</keyword>
<proteinExistence type="predicted"/>
<evidence type="ECO:0000313" key="4">
    <source>
        <dbReference type="Proteomes" id="UP000298860"/>
    </source>
</evidence>
<dbReference type="Proteomes" id="UP000298860">
    <property type="component" value="Unassembled WGS sequence"/>
</dbReference>
<keyword evidence="2" id="KW-1133">Transmembrane helix</keyword>
<reference evidence="4" key="1">
    <citation type="submission" date="2019-04" db="EMBL/GenBank/DDBJ databases">
        <title>Draft genome sequence of Pseudonocardiaceae bacterium SL3-2-4.</title>
        <authorList>
            <person name="Ningsih F."/>
            <person name="Yokota A."/>
            <person name="Sakai Y."/>
            <person name="Nanatani K."/>
            <person name="Yabe S."/>
            <person name="Oetari A."/>
            <person name="Sjamsuridzal W."/>
        </authorList>
    </citation>
    <scope>NUCLEOTIDE SEQUENCE [LARGE SCALE GENOMIC DNA]</scope>
    <source>
        <strain evidence="4">SL3-2-4</strain>
    </source>
</reference>
<sequence>MSLLHGWLPWAVQAAAAAVLLAGTGWRNRTWRMRLVPLVLAVGAAGTGAAMLAVQTTVREPLPASFWIWVGACLCAAGVAALGWRGARWWRRTVAALAVVLTALAAGVRLNEFVGYYPTVGDALADLRGQPLPGQVNVAQLPAVGGGVRAGRLVTVDIPDTASHFRHRQELVYLPPVWFNAVKRPKLPVLEMIGGEYAEPTNWVRAGNAVQTADVFAAQHGGWAPILVFVDATGGFRVDTECVNGLAGPAQDHLTKDIPPFVAATFGASPDPRNWGVVGWSMGGTCAITLAVTHPEVFDHFEDISGDLGPNIGDRASTIAKLYGGNAAAWAANDPLTVMRAHGPYRNVSGWFEQGDAEASHIRQANQLAAAAARVGILTHEQQRPGKHDWQLGSAAFADALPWLAQQLGLPGVTPTPPAVPPSAVPPAAHGRTVLGQPAGPDARPPGALRPPIARPHLRRF</sequence>
<organism evidence="3 4">
    <name type="scientific">Gandjariella thermophila</name>
    <dbReference type="NCBI Taxonomy" id="1931992"/>
    <lineage>
        <taxon>Bacteria</taxon>
        <taxon>Bacillati</taxon>
        <taxon>Actinomycetota</taxon>
        <taxon>Actinomycetes</taxon>
        <taxon>Pseudonocardiales</taxon>
        <taxon>Pseudonocardiaceae</taxon>
        <taxon>Gandjariella</taxon>
    </lineage>
</organism>
<dbReference type="InterPro" id="IPR050583">
    <property type="entry name" value="Mycobacterial_A85_antigen"/>
</dbReference>
<dbReference type="EMBL" id="BJFL01000004">
    <property type="protein sequence ID" value="GDY29801.1"/>
    <property type="molecule type" value="Genomic_DNA"/>
</dbReference>
<evidence type="ECO:0000256" key="1">
    <source>
        <dbReference type="SAM" id="MobiDB-lite"/>
    </source>
</evidence>
<evidence type="ECO:0000256" key="2">
    <source>
        <dbReference type="SAM" id="Phobius"/>
    </source>
</evidence>
<keyword evidence="4" id="KW-1185">Reference proteome</keyword>
<name>A0A4D4IZY3_9PSEU</name>
<dbReference type="Pfam" id="PF00756">
    <property type="entry name" value="Esterase"/>
    <property type="match status" value="1"/>
</dbReference>
<dbReference type="AlphaFoldDB" id="A0A4D4IZY3"/>
<protein>
    <submittedName>
        <fullName evidence="3">Membrane protein</fullName>
    </submittedName>
</protein>
<keyword evidence="2" id="KW-0472">Membrane</keyword>
<evidence type="ECO:0000313" key="3">
    <source>
        <dbReference type="EMBL" id="GDY29801.1"/>
    </source>
</evidence>
<dbReference type="Gene3D" id="3.40.50.1820">
    <property type="entry name" value="alpha/beta hydrolase"/>
    <property type="match status" value="1"/>
</dbReference>
<dbReference type="SUPFAM" id="SSF53474">
    <property type="entry name" value="alpha/beta-Hydrolases"/>
    <property type="match status" value="1"/>
</dbReference>
<accession>A0A4D4IZY3</accession>
<feature type="compositionally biased region" description="Pro residues" evidence="1">
    <location>
        <begin position="414"/>
        <end position="425"/>
    </location>
</feature>
<feature type="transmembrane region" description="Helical" evidence="2">
    <location>
        <begin position="93"/>
        <end position="110"/>
    </location>
</feature>
<feature type="transmembrane region" description="Helical" evidence="2">
    <location>
        <begin position="66"/>
        <end position="84"/>
    </location>
</feature>
<dbReference type="InterPro" id="IPR029058">
    <property type="entry name" value="AB_hydrolase_fold"/>
</dbReference>
<dbReference type="PANTHER" id="PTHR48098">
    <property type="entry name" value="ENTEROCHELIN ESTERASE-RELATED"/>
    <property type="match status" value="1"/>
</dbReference>
<gene>
    <name evidence="3" type="ORF">GTS_14340</name>
</gene>
<comment type="caution">
    <text evidence="3">The sequence shown here is derived from an EMBL/GenBank/DDBJ whole genome shotgun (WGS) entry which is preliminary data.</text>
</comment>
<dbReference type="GO" id="GO:0016747">
    <property type="term" value="F:acyltransferase activity, transferring groups other than amino-acyl groups"/>
    <property type="evidence" value="ECO:0007669"/>
    <property type="project" value="TreeGrafter"/>
</dbReference>
<feature type="transmembrane region" description="Helical" evidence="2">
    <location>
        <begin position="35"/>
        <end position="54"/>
    </location>
</feature>
<dbReference type="PANTHER" id="PTHR48098:SF1">
    <property type="entry name" value="DIACYLGLYCEROL ACYLTRANSFERASE_MYCOLYLTRANSFERASE AG85A"/>
    <property type="match status" value="1"/>
</dbReference>
<dbReference type="RefSeq" id="WP_225978157.1">
    <property type="nucleotide sequence ID" value="NZ_BJFL01000004.1"/>
</dbReference>
<feature type="region of interest" description="Disordered" evidence="1">
    <location>
        <begin position="412"/>
        <end position="461"/>
    </location>
</feature>
<feature type="transmembrane region" description="Helical" evidence="2">
    <location>
        <begin position="6"/>
        <end position="23"/>
    </location>
</feature>
<dbReference type="InterPro" id="IPR000801">
    <property type="entry name" value="Esterase-like"/>
</dbReference>